<dbReference type="PANTHER" id="PTHR30349">
    <property type="entry name" value="PHAGE INTEGRASE-RELATED"/>
    <property type="match status" value="1"/>
</dbReference>
<evidence type="ECO:0000256" key="1">
    <source>
        <dbReference type="ARBA" id="ARBA00008857"/>
    </source>
</evidence>
<evidence type="ECO:0000259" key="6">
    <source>
        <dbReference type="PROSITE" id="PS51898"/>
    </source>
</evidence>
<feature type="domain" description="Core-binding (CB)" evidence="7">
    <location>
        <begin position="100"/>
        <end position="183"/>
    </location>
</feature>
<name>A0A4Z0P361_9BACT</name>
<feature type="domain" description="Tyr recombinase" evidence="6">
    <location>
        <begin position="207"/>
        <end position="392"/>
    </location>
</feature>
<dbReference type="Proteomes" id="UP000298337">
    <property type="component" value="Unassembled WGS sequence"/>
</dbReference>
<dbReference type="InterPro" id="IPR035386">
    <property type="entry name" value="Arm-DNA-bind_5"/>
</dbReference>
<proteinExistence type="inferred from homology"/>
<dbReference type="Gene3D" id="1.10.150.130">
    <property type="match status" value="1"/>
</dbReference>
<dbReference type="InterPro" id="IPR050090">
    <property type="entry name" value="Tyrosine_recombinase_XerCD"/>
</dbReference>
<protein>
    <submittedName>
        <fullName evidence="8">Integrase</fullName>
    </submittedName>
</protein>
<dbReference type="InterPro" id="IPR013762">
    <property type="entry name" value="Integrase-like_cat_sf"/>
</dbReference>
<dbReference type="Gene3D" id="1.10.443.10">
    <property type="entry name" value="Intergrase catalytic core"/>
    <property type="match status" value="1"/>
</dbReference>
<dbReference type="SUPFAM" id="SSF56349">
    <property type="entry name" value="DNA breaking-rejoining enzymes"/>
    <property type="match status" value="1"/>
</dbReference>
<evidence type="ECO:0000313" key="9">
    <source>
        <dbReference type="Proteomes" id="UP000298337"/>
    </source>
</evidence>
<dbReference type="PROSITE" id="PS51900">
    <property type="entry name" value="CB"/>
    <property type="match status" value="1"/>
</dbReference>
<comment type="similarity">
    <text evidence="1">Belongs to the 'phage' integrase family.</text>
</comment>
<dbReference type="GO" id="GO:0003677">
    <property type="term" value="F:DNA binding"/>
    <property type="evidence" value="ECO:0007669"/>
    <property type="project" value="UniProtKB-UniRule"/>
</dbReference>
<dbReference type="InterPro" id="IPR011010">
    <property type="entry name" value="DNA_brk_join_enz"/>
</dbReference>
<comment type="caution">
    <text evidence="8">The sequence shown here is derived from an EMBL/GenBank/DDBJ whole genome shotgun (WGS) entry which is preliminary data.</text>
</comment>
<keyword evidence="9" id="KW-1185">Reference proteome</keyword>
<dbReference type="GO" id="GO:0006310">
    <property type="term" value="P:DNA recombination"/>
    <property type="evidence" value="ECO:0007669"/>
    <property type="project" value="UniProtKB-KW"/>
</dbReference>
<dbReference type="RefSeq" id="WP_135436043.1">
    <property type="nucleotide sequence ID" value="NZ_SRLA01000005.1"/>
</dbReference>
<dbReference type="PANTHER" id="PTHR30349:SF64">
    <property type="entry name" value="PROPHAGE INTEGRASE INTD-RELATED"/>
    <property type="match status" value="1"/>
</dbReference>
<evidence type="ECO:0000259" key="7">
    <source>
        <dbReference type="PROSITE" id="PS51900"/>
    </source>
</evidence>
<dbReference type="AlphaFoldDB" id="A0A4Z0P361"/>
<dbReference type="InterPro" id="IPR002104">
    <property type="entry name" value="Integrase_catalytic"/>
</dbReference>
<dbReference type="GO" id="GO:0015074">
    <property type="term" value="P:DNA integration"/>
    <property type="evidence" value="ECO:0007669"/>
    <property type="project" value="UniProtKB-KW"/>
</dbReference>
<keyword evidence="4" id="KW-0233">DNA recombination</keyword>
<dbReference type="PROSITE" id="PS51898">
    <property type="entry name" value="TYR_RECOMBINASE"/>
    <property type="match status" value="1"/>
</dbReference>
<dbReference type="InterPro" id="IPR025269">
    <property type="entry name" value="SAM-like_dom"/>
</dbReference>
<dbReference type="Pfam" id="PF13102">
    <property type="entry name" value="Phage_int_SAM_5"/>
    <property type="match status" value="1"/>
</dbReference>
<dbReference type="InterPro" id="IPR010998">
    <property type="entry name" value="Integrase_recombinase_N"/>
</dbReference>
<dbReference type="InterPro" id="IPR044068">
    <property type="entry name" value="CB"/>
</dbReference>
<dbReference type="OrthoDB" id="1098628at2"/>
<dbReference type="EMBL" id="SRLA01000005">
    <property type="protein sequence ID" value="TGE04599.1"/>
    <property type="molecule type" value="Genomic_DNA"/>
</dbReference>
<reference evidence="8 9" key="1">
    <citation type="submission" date="2019-04" db="EMBL/GenBank/DDBJ databases">
        <authorList>
            <person name="Feng G."/>
            <person name="Zhang J."/>
            <person name="Zhu H."/>
        </authorList>
    </citation>
    <scope>NUCLEOTIDE SEQUENCE [LARGE SCALE GENOMIC DNA]</scope>
    <source>
        <strain evidence="8 9">92R-1</strain>
    </source>
</reference>
<dbReference type="Pfam" id="PF17293">
    <property type="entry name" value="Arm-DNA-bind_5"/>
    <property type="match status" value="1"/>
</dbReference>
<dbReference type="Pfam" id="PF00589">
    <property type="entry name" value="Phage_integrase"/>
    <property type="match status" value="1"/>
</dbReference>
<evidence type="ECO:0000256" key="2">
    <source>
        <dbReference type="ARBA" id="ARBA00022908"/>
    </source>
</evidence>
<sequence>MSVKVVLRKKPKADGSMPLCIRITRDRKSSYVYLGHHVLEKDWDAKGQRVLKSHPNSTRLNNLLIKKLSEATDKSIELETVKEDVSSRAVKQKIKPKGGATFAPQAAIYLENLRTTGRYNQYVADKPRVERFKAFVDGDTAFSDITPALLAKFRVYLKATFEVKERTIINHLVVIRSVYSQAMKAELVDRKHYPFGKDKTKIKYPESVKIGLSQDEVTALEQVELVEPFYHHARNLWLISFYFAGMRVSDLLRLKWSDIRDGRLHYQMGKNDKVGSLKVPEKALRLLGEYDRDHELIFPDLRETDMSDKYASQRRISFTTGRVDKVLRKYIKQRAGISGALTMHMARHTFAQLAGDKVSIQMLQKLYRHSNVTTTIGYQSHFMHKDADAALDAVLGT</sequence>
<evidence type="ECO:0000256" key="3">
    <source>
        <dbReference type="ARBA" id="ARBA00023125"/>
    </source>
</evidence>
<accession>A0A4Z0P361</accession>
<gene>
    <name evidence="8" type="ORF">EU556_20660</name>
</gene>
<evidence type="ECO:0000313" key="8">
    <source>
        <dbReference type="EMBL" id="TGE04599.1"/>
    </source>
</evidence>
<evidence type="ECO:0000256" key="5">
    <source>
        <dbReference type="PROSITE-ProRule" id="PRU01248"/>
    </source>
</evidence>
<organism evidence="8 9">
    <name type="scientific">Hymenobacter fodinae</name>
    <dbReference type="NCBI Taxonomy" id="2510796"/>
    <lineage>
        <taxon>Bacteria</taxon>
        <taxon>Pseudomonadati</taxon>
        <taxon>Bacteroidota</taxon>
        <taxon>Cytophagia</taxon>
        <taxon>Cytophagales</taxon>
        <taxon>Hymenobacteraceae</taxon>
        <taxon>Hymenobacter</taxon>
    </lineage>
</organism>
<evidence type="ECO:0000256" key="4">
    <source>
        <dbReference type="ARBA" id="ARBA00023172"/>
    </source>
</evidence>
<keyword evidence="2" id="KW-0229">DNA integration</keyword>
<keyword evidence="3 5" id="KW-0238">DNA-binding</keyword>